<sequence>MAAGEAVKSRNQIETTRFAFGQTEVIQRQNPMVMRLFFCVMEHAYMRMLINL</sequence>
<dbReference type="EMBL" id="MN821364">
    <property type="protein sequence ID" value="QLG00492.1"/>
    <property type="molecule type" value="Genomic_DNA"/>
</dbReference>
<protein>
    <submittedName>
        <fullName evidence="1">Uncharacterized protein</fullName>
    </submittedName>
</protein>
<organism evidence="1">
    <name type="scientific">Leclercia adecarboxylata</name>
    <dbReference type="NCBI Taxonomy" id="83655"/>
    <lineage>
        <taxon>Bacteria</taxon>
        <taxon>Pseudomonadati</taxon>
        <taxon>Pseudomonadota</taxon>
        <taxon>Gammaproteobacteria</taxon>
        <taxon>Enterobacterales</taxon>
        <taxon>Enterobacteriaceae</taxon>
        <taxon>Leclercia</taxon>
    </lineage>
</organism>
<geneLocation type="plasmid" evidence="1">
    <name>pP12375-3FII</name>
</geneLocation>
<keyword evidence="1" id="KW-0614">Plasmid</keyword>
<evidence type="ECO:0000313" key="1">
    <source>
        <dbReference type="EMBL" id="QLG00492.1"/>
    </source>
</evidence>
<name>A0A7D5FZM3_9ENTR</name>
<accession>A0A7D5FZM3</accession>
<reference evidence="1" key="1">
    <citation type="submission" date="2019-12" db="EMBL/GenBank/DDBJ databases">
        <authorList>
            <person name="Zhou D."/>
        </authorList>
    </citation>
    <scope>NUCLEOTIDE SEQUENCE</scope>
    <source>
        <strain evidence="1">P12375</strain>
        <plasmid evidence="1">pP12375-3FII</plasmid>
    </source>
</reference>
<proteinExistence type="predicted"/>
<dbReference type="AlphaFoldDB" id="A0A7D5FZM3"/>